<evidence type="ECO:0000256" key="6">
    <source>
        <dbReference type="ARBA" id="ARBA00023242"/>
    </source>
</evidence>
<evidence type="ECO:0000256" key="5">
    <source>
        <dbReference type="ARBA" id="ARBA00023134"/>
    </source>
</evidence>
<dbReference type="InterPro" id="IPR023179">
    <property type="entry name" value="GTP-bd_ortho_bundle_sf"/>
</dbReference>
<dbReference type="STRING" id="1093900.A0A507B9T4"/>
<evidence type="ECO:0000256" key="1">
    <source>
        <dbReference type="ARBA" id="ARBA00003892"/>
    </source>
</evidence>
<dbReference type="FunCoup" id="A0A507B9T4">
    <property type="interactions" value="800"/>
</dbReference>
<dbReference type="EMBL" id="SKBQ01000101">
    <property type="protein sequence ID" value="TPX19092.1"/>
    <property type="molecule type" value="Genomic_DNA"/>
</dbReference>
<dbReference type="Gene3D" id="3.40.50.300">
    <property type="entry name" value="P-loop containing nucleotide triphosphate hydrolases"/>
    <property type="match status" value="1"/>
</dbReference>
<accession>A0A507B9T4</accession>
<proteinExistence type="inferred from homology"/>
<reference evidence="10 11" key="1">
    <citation type="submission" date="2019-06" db="EMBL/GenBank/DDBJ databases">
        <title>Draft genome sequence of the filamentous fungus Phialemoniopsis curvata isolated from diesel fuel.</title>
        <authorList>
            <person name="Varaljay V.A."/>
            <person name="Lyon W.J."/>
            <person name="Crouch A.L."/>
            <person name="Drake C.E."/>
            <person name="Hollomon J.M."/>
            <person name="Nadeau L.J."/>
            <person name="Nunn H.S."/>
            <person name="Stevenson B.S."/>
            <person name="Bojanowski C.L."/>
            <person name="Crookes-Goodson W.J."/>
        </authorList>
    </citation>
    <scope>NUCLEOTIDE SEQUENCE [LARGE SCALE GENOMIC DNA]</scope>
    <source>
        <strain evidence="10 11">D216</strain>
    </source>
</reference>
<dbReference type="InterPro" id="IPR006073">
    <property type="entry name" value="GTP-bd"/>
</dbReference>
<dbReference type="GeneID" id="41978700"/>
<dbReference type="InParanoid" id="A0A507B9T4"/>
<dbReference type="FunFam" id="3.40.50.300:FF:000559">
    <property type="entry name" value="Nuclear/nucleolar GTPase 2"/>
    <property type="match status" value="1"/>
</dbReference>
<keyword evidence="11" id="KW-1185">Reference proteome</keyword>
<comment type="caution">
    <text evidence="10">The sequence shown here is derived from an EMBL/GenBank/DDBJ whole genome shotgun (WGS) entry which is preliminary data.</text>
</comment>
<keyword evidence="6 7" id="KW-0539">Nucleus</keyword>
<evidence type="ECO:0000259" key="9">
    <source>
        <dbReference type="PROSITE" id="PS51721"/>
    </source>
</evidence>
<keyword evidence="5 7" id="KW-0342">GTP-binding</keyword>
<dbReference type="InterPro" id="IPR027417">
    <property type="entry name" value="P-loop_NTPase"/>
</dbReference>
<dbReference type="Proteomes" id="UP000319257">
    <property type="component" value="Unassembled WGS sequence"/>
</dbReference>
<feature type="domain" description="CP-type G" evidence="9">
    <location>
        <begin position="225"/>
        <end position="386"/>
    </location>
</feature>
<dbReference type="InterPro" id="IPR030378">
    <property type="entry name" value="G_CP_dom"/>
</dbReference>
<dbReference type="PROSITE" id="PS51721">
    <property type="entry name" value="G_CP"/>
    <property type="match status" value="1"/>
</dbReference>
<comment type="function">
    <text evidence="1 7">GTPase that associates with pre-60S ribosomal subunits in the nucleolus and is required for their nuclear export and maturation.</text>
</comment>
<sequence>MGTGKKEASRRQRQGKTGDGMANVKVKGESFYRDAKRVKQLNMFKEGKAQRNKDGKIIQAASYQSRDVPTAVIEPNRKWFGNTRVISQDSLKSFREAMAERANDPYQVLLKSNKLPMSLIRDGSETNGLKKHRAKMTLESSPYSEIFGSKSTRKRVKLDVSSLADLADGAEKDLDTYKDRLEQQRLLSGNAGPEDGPIDHAAEEDTAINAAIEPIFTKGQSKRIWNELYRTIDSSDVLIHVLDARDPLGTRCRSVEKYLKEEAPHKHLIFLLNKCDLVPTSVAAKWVKILQKEVPTAAFRASVTQPFGKGSVIGLLRQFSSLHSDRKQISVGLVGYPNVGKSSVINALRGKASVKVAPIPGETKVWQYVTLMKRIFLIDCPGIVPPDQQASPEILILRGTVRTEKVENPAQYIPAVLKKVKPQHLKRTYDLDYSDIGDHIRFLEALARKSGRLLKGGEPDVDGVARIILNDFMRGKIPWFTPPPQVQVDETENSDRTGRLGEMKKRKRDDAESVADTSVGATIPTAMKSKPEEAEDDNSDFEGFGSDSDPGEMGSSDEDEDSVESTVGTEDVILLESSDDDASEVDEEEGENEPSEEEVEVPQKKAKRSISSGSRKR</sequence>
<dbReference type="Gene3D" id="1.10.1580.10">
    <property type="match status" value="1"/>
</dbReference>
<evidence type="ECO:0000256" key="8">
    <source>
        <dbReference type="SAM" id="MobiDB-lite"/>
    </source>
</evidence>
<dbReference type="OrthoDB" id="444945at2759"/>
<dbReference type="PANTHER" id="PTHR11089">
    <property type="entry name" value="GTP-BINDING PROTEIN-RELATED"/>
    <property type="match status" value="1"/>
</dbReference>
<dbReference type="CDD" id="cd01858">
    <property type="entry name" value="NGP_1"/>
    <property type="match status" value="1"/>
</dbReference>
<evidence type="ECO:0000256" key="3">
    <source>
        <dbReference type="ARBA" id="ARBA00022127"/>
    </source>
</evidence>
<gene>
    <name evidence="10" type="ORF">E0L32_011253</name>
</gene>
<evidence type="ECO:0000256" key="2">
    <source>
        <dbReference type="ARBA" id="ARBA00004604"/>
    </source>
</evidence>
<dbReference type="Pfam" id="PF01926">
    <property type="entry name" value="MMR_HSR1"/>
    <property type="match status" value="1"/>
</dbReference>
<keyword evidence="4 7" id="KW-0547">Nucleotide-binding</keyword>
<comment type="similarity">
    <text evidence="7">Belongs to the TRAFAC class YlqF/YawG GTPase family. NOG2 subfamily.</text>
</comment>
<dbReference type="InterPro" id="IPR024929">
    <property type="entry name" value="GNL2_CP_dom"/>
</dbReference>
<dbReference type="RefSeq" id="XP_031000803.1">
    <property type="nucleotide sequence ID" value="XM_031133962.1"/>
</dbReference>
<evidence type="ECO:0000256" key="7">
    <source>
        <dbReference type="RuleBase" id="RU364023"/>
    </source>
</evidence>
<feature type="compositionally biased region" description="Basic and acidic residues" evidence="8">
    <location>
        <begin position="1"/>
        <end position="10"/>
    </location>
</feature>
<dbReference type="InterPro" id="IPR050755">
    <property type="entry name" value="TRAFAC_YlqF/YawG_RiboMat"/>
</dbReference>
<dbReference type="PANTHER" id="PTHR11089:SF9">
    <property type="entry name" value="NUCLEOLAR GTP-BINDING PROTEIN 2"/>
    <property type="match status" value="1"/>
</dbReference>
<dbReference type="InterPro" id="IPR012971">
    <property type="entry name" value="NOG2_N_dom"/>
</dbReference>
<feature type="region of interest" description="Disordered" evidence="8">
    <location>
        <begin position="480"/>
        <end position="617"/>
    </location>
</feature>
<protein>
    <recommendedName>
        <fullName evidence="3 7">Nucleolar GTP-binding protein 2</fullName>
    </recommendedName>
</protein>
<feature type="compositionally biased region" description="Basic residues" evidence="8">
    <location>
        <begin position="604"/>
        <end position="617"/>
    </location>
</feature>
<feature type="compositionally biased region" description="Low complexity" evidence="8">
    <location>
        <begin position="545"/>
        <end position="554"/>
    </location>
</feature>
<feature type="compositionally biased region" description="Acidic residues" evidence="8">
    <location>
        <begin position="577"/>
        <end position="600"/>
    </location>
</feature>
<evidence type="ECO:0000313" key="10">
    <source>
        <dbReference type="EMBL" id="TPX19092.1"/>
    </source>
</evidence>
<dbReference type="Pfam" id="PF08153">
    <property type="entry name" value="NGP1NT"/>
    <property type="match status" value="1"/>
</dbReference>
<evidence type="ECO:0000256" key="4">
    <source>
        <dbReference type="ARBA" id="ARBA00022741"/>
    </source>
</evidence>
<evidence type="ECO:0000313" key="11">
    <source>
        <dbReference type="Proteomes" id="UP000319257"/>
    </source>
</evidence>
<feature type="compositionally biased region" description="Basic and acidic residues" evidence="8">
    <location>
        <begin position="493"/>
        <end position="511"/>
    </location>
</feature>
<dbReference type="SUPFAM" id="SSF52540">
    <property type="entry name" value="P-loop containing nucleoside triphosphate hydrolases"/>
    <property type="match status" value="1"/>
</dbReference>
<dbReference type="AlphaFoldDB" id="A0A507B9T4"/>
<organism evidence="10 11">
    <name type="scientific">Thyridium curvatum</name>
    <dbReference type="NCBI Taxonomy" id="1093900"/>
    <lineage>
        <taxon>Eukaryota</taxon>
        <taxon>Fungi</taxon>
        <taxon>Dikarya</taxon>
        <taxon>Ascomycota</taxon>
        <taxon>Pezizomycotina</taxon>
        <taxon>Sordariomycetes</taxon>
        <taxon>Sordariomycetidae</taxon>
        <taxon>Thyridiales</taxon>
        <taxon>Thyridiaceae</taxon>
        <taxon>Thyridium</taxon>
    </lineage>
</organism>
<name>A0A507B9T4_9PEZI</name>
<comment type="subcellular location">
    <subcellularLocation>
        <location evidence="2 7">Nucleus</location>
        <location evidence="2 7">Nucleolus</location>
    </subcellularLocation>
</comment>
<dbReference type="PRINTS" id="PR00326">
    <property type="entry name" value="GTP1OBG"/>
</dbReference>
<dbReference type="GO" id="GO:0005730">
    <property type="term" value="C:nucleolus"/>
    <property type="evidence" value="ECO:0007669"/>
    <property type="project" value="UniProtKB-SubCell"/>
</dbReference>
<feature type="region of interest" description="Disordered" evidence="8">
    <location>
        <begin position="1"/>
        <end position="23"/>
    </location>
</feature>
<dbReference type="GO" id="GO:0005525">
    <property type="term" value="F:GTP binding"/>
    <property type="evidence" value="ECO:0007669"/>
    <property type="project" value="UniProtKB-KW"/>
</dbReference>